<evidence type="ECO:0000259" key="13">
    <source>
        <dbReference type="PROSITE" id="PS50106"/>
    </source>
</evidence>
<feature type="compositionally biased region" description="Low complexity" evidence="11">
    <location>
        <begin position="403"/>
        <end position="414"/>
    </location>
</feature>
<evidence type="ECO:0000256" key="4">
    <source>
        <dbReference type="ARBA" id="ARBA00022670"/>
    </source>
</evidence>
<protein>
    <submittedName>
        <fullName evidence="15">Membrane-associated Zn-dependent protease</fullName>
    </submittedName>
    <submittedName>
        <fullName evidence="14">Peptidase, M50</fullName>
    </submittedName>
</protein>
<keyword evidence="4 15" id="KW-0645">Protease</keyword>
<evidence type="ECO:0000313" key="14">
    <source>
        <dbReference type="EMBL" id="ADO71085.1"/>
    </source>
</evidence>
<keyword evidence="9" id="KW-0482">Metalloprotease</keyword>
<dbReference type="Pfam" id="PF17820">
    <property type="entry name" value="PDZ_6"/>
    <property type="match status" value="1"/>
</dbReference>
<evidence type="ECO:0000313" key="15">
    <source>
        <dbReference type="EMBL" id="EAU66998.1"/>
    </source>
</evidence>
<accession>Q093P5</accession>
<dbReference type="Pfam" id="PF02163">
    <property type="entry name" value="Peptidase_M50"/>
    <property type="match status" value="1"/>
</dbReference>
<sequence>MYALLALLALGLLLAVHELGHLVAARLLGLRVPRFSLGFGPPLLSFRLFGTEYIIAAIPLGASATIHGMNPHAMGREADAKSYSAQRPWRRVLVTLAGSLANYLLALGILFALYTSGTHVVVPLTVGTVVPGSEAARAQLLPGDRILSVDGQPTKNWSDFVAIIARSPGQERTLVVAREAQTRVVQVRPRADERGTGRIGVSQQYVFREHTGLEALAQALLHTRRVAIEGVNLLLRTVRGPDPLEEPASSVAVMRQSSDAASSGWDSFLRVLVTISVALALVHLLPIPGLDGGRLVFLAIESARGKPVSPRLETLIHTIGFLAITGAILAVAVAEIRRALPSSQTPPPVPEVLTPPAPAPDAGQAARREPAEDGGLLEPPAPVPPAPDAGTAAGPGPIPDGGPLPVDGGAANAG</sequence>
<keyword evidence="8 12" id="KW-1133">Transmembrane helix</keyword>
<evidence type="ECO:0000256" key="1">
    <source>
        <dbReference type="ARBA" id="ARBA00001947"/>
    </source>
</evidence>
<keyword evidence="6" id="KW-0378">Hydrolase</keyword>
<comment type="cofactor">
    <cofactor evidence="1">
        <name>Zn(2+)</name>
        <dbReference type="ChEBI" id="CHEBI:29105"/>
    </cofactor>
</comment>
<evidence type="ECO:0000256" key="11">
    <source>
        <dbReference type="SAM" id="MobiDB-lite"/>
    </source>
</evidence>
<name>Q093P5_STIAD</name>
<evidence type="ECO:0000256" key="8">
    <source>
        <dbReference type="ARBA" id="ARBA00022989"/>
    </source>
</evidence>
<dbReference type="KEGG" id="sur:STAUR_3293"/>
<dbReference type="SUPFAM" id="SSF50156">
    <property type="entry name" value="PDZ domain-like"/>
    <property type="match status" value="1"/>
</dbReference>
<dbReference type="Proteomes" id="UP000001351">
    <property type="component" value="Chromosome"/>
</dbReference>
<evidence type="ECO:0000256" key="3">
    <source>
        <dbReference type="ARBA" id="ARBA00007931"/>
    </source>
</evidence>
<evidence type="ECO:0000256" key="10">
    <source>
        <dbReference type="ARBA" id="ARBA00023136"/>
    </source>
</evidence>
<dbReference type="InterPro" id="IPR004387">
    <property type="entry name" value="Pept_M50_Zn"/>
</dbReference>
<feature type="transmembrane region" description="Helical" evidence="12">
    <location>
        <begin position="92"/>
        <end position="114"/>
    </location>
</feature>
<gene>
    <name evidence="14" type="ordered locus">STAUR_3293</name>
    <name evidence="15" type="ORF">STIAU_4647</name>
</gene>
<dbReference type="PANTHER" id="PTHR42837">
    <property type="entry name" value="REGULATOR OF SIGMA-E PROTEASE RSEP"/>
    <property type="match status" value="1"/>
</dbReference>
<keyword evidence="7" id="KW-0862">Zinc</keyword>
<reference evidence="14 16" key="2">
    <citation type="journal article" date="2011" name="Mol. Biol. Evol.">
        <title>Comparative genomic analysis of fruiting body formation in Myxococcales.</title>
        <authorList>
            <person name="Huntley S."/>
            <person name="Hamann N."/>
            <person name="Wegener-Feldbrugge S."/>
            <person name="Treuner-Lange A."/>
            <person name="Kube M."/>
            <person name="Reinhardt R."/>
            <person name="Klages S."/>
            <person name="Muller R."/>
            <person name="Ronning C.M."/>
            <person name="Nierman W.C."/>
            <person name="Sogaard-Andersen L."/>
        </authorList>
    </citation>
    <scope>NUCLEOTIDE SEQUENCE [LARGE SCALE GENOMIC DNA]</scope>
    <source>
        <strain evidence="14 16">DW4/3-1</strain>
    </source>
</reference>
<feature type="region of interest" description="Disordered" evidence="11">
    <location>
        <begin position="341"/>
        <end position="414"/>
    </location>
</feature>
<dbReference type="HOGENOM" id="CLU_025778_4_0_7"/>
<dbReference type="PANTHER" id="PTHR42837:SF2">
    <property type="entry name" value="MEMBRANE METALLOPROTEASE ARASP2, CHLOROPLASTIC-RELATED"/>
    <property type="match status" value="1"/>
</dbReference>
<evidence type="ECO:0000256" key="12">
    <source>
        <dbReference type="SAM" id="Phobius"/>
    </source>
</evidence>
<evidence type="ECO:0000256" key="7">
    <source>
        <dbReference type="ARBA" id="ARBA00022833"/>
    </source>
</evidence>
<evidence type="ECO:0000256" key="9">
    <source>
        <dbReference type="ARBA" id="ARBA00023049"/>
    </source>
</evidence>
<dbReference type="SMART" id="SM00228">
    <property type="entry name" value="PDZ"/>
    <property type="match status" value="1"/>
</dbReference>
<evidence type="ECO:0000313" key="17">
    <source>
        <dbReference type="Proteomes" id="UP000032702"/>
    </source>
</evidence>
<dbReference type="Gene3D" id="2.30.42.10">
    <property type="match status" value="1"/>
</dbReference>
<comment type="similarity">
    <text evidence="3">Belongs to the peptidase M50B family.</text>
</comment>
<proteinExistence type="inferred from homology"/>
<dbReference type="InterPro" id="IPR001478">
    <property type="entry name" value="PDZ"/>
</dbReference>
<dbReference type="EMBL" id="AAMD01000043">
    <property type="protein sequence ID" value="EAU66998.1"/>
    <property type="molecule type" value="Genomic_DNA"/>
</dbReference>
<reference evidence="15 17" key="1">
    <citation type="submission" date="2006-04" db="EMBL/GenBank/DDBJ databases">
        <authorList>
            <person name="Nierman W.C."/>
        </authorList>
    </citation>
    <scope>NUCLEOTIDE SEQUENCE [LARGE SCALE GENOMIC DNA]</scope>
    <source>
        <strain evidence="15 17">DW4/3-1</strain>
    </source>
</reference>
<evidence type="ECO:0000256" key="6">
    <source>
        <dbReference type="ARBA" id="ARBA00022801"/>
    </source>
</evidence>
<comment type="subcellular location">
    <subcellularLocation>
        <location evidence="2">Membrane</location>
        <topology evidence="2">Multi-pass membrane protein</topology>
    </subcellularLocation>
</comment>
<dbReference type="Proteomes" id="UP000032702">
    <property type="component" value="Unassembled WGS sequence"/>
</dbReference>
<dbReference type="PROSITE" id="PS50106">
    <property type="entry name" value="PDZ"/>
    <property type="match status" value="1"/>
</dbReference>
<feature type="compositionally biased region" description="Pro residues" evidence="11">
    <location>
        <begin position="344"/>
        <end position="359"/>
    </location>
</feature>
<feature type="transmembrane region" description="Helical" evidence="12">
    <location>
        <begin position="53"/>
        <end position="71"/>
    </location>
</feature>
<dbReference type="InterPro" id="IPR036034">
    <property type="entry name" value="PDZ_sf"/>
</dbReference>
<dbReference type="eggNOG" id="COG0750">
    <property type="taxonomic scope" value="Bacteria"/>
</dbReference>
<keyword evidence="5 12" id="KW-0812">Transmembrane</keyword>
<dbReference type="CDD" id="cd06163">
    <property type="entry name" value="S2P-M50_PDZ_RseP-like"/>
    <property type="match status" value="1"/>
</dbReference>
<dbReference type="GO" id="GO:0016020">
    <property type="term" value="C:membrane"/>
    <property type="evidence" value="ECO:0007669"/>
    <property type="project" value="UniProtKB-SubCell"/>
</dbReference>
<feature type="transmembrane region" description="Helical" evidence="12">
    <location>
        <begin position="314"/>
        <end position="334"/>
    </location>
</feature>
<evidence type="ECO:0000313" key="16">
    <source>
        <dbReference type="Proteomes" id="UP000001351"/>
    </source>
</evidence>
<dbReference type="GO" id="GO:0006508">
    <property type="term" value="P:proteolysis"/>
    <property type="evidence" value="ECO:0007669"/>
    <property type="project" value="UniProtKB-KW"/>
</dbReference>
<dbReference type="OrthoDB" id="9782003at2"/>
<dbReference type="AlphaFoldDB" id="Q093P5"/>
<dbReference type="EMBL" id="CP002271">
    <property type="protein sequence ID" value="ADO71085.1"/>
    <property type="molecule type" value="Genomic_DNA"/>
</dbReference>
<dbReference type="RefSeq" id="WP_002613503.1">
    <property type="nucleotide sequence ID" value="NC_014623.1"/>
</dbReference>
<keyword evidence="16" id="KW-1185">Reference proteome</keyword>
<dbReference type="GO" id="GO:0004222">
    <property type="term" value="F:metalloendopeptidase activity"/>
    <property type="evidence" value="ECO:0007669"/>
    <property type="project" value="InterPro"/>
</dbReference>
<dbReference type="CDD" id="cd23081">
    <property type="entry name" value="cpPDZ_EcRseP-like"/>
    <property type="match status" value="1"/>
</dbReference>
<dbReference type="STRING" id="378806.STAUR_3293"/>
<organism evidence="15 17">
    <name type="scientific">Stigmatella aurantiaca (strain DW4/3-1)</name>
    <dbReference type="NCBI Taxonomy" id="378806"/>
    <lineage>
        <taxon>Bacteria</taxon>
        <taxon>Pseudomonadati</taxon>
        <taxon>Myxococcota</taxon>
        <taxon>Myxococcia</taxon>
        <taxon>Myxococcales</taxon>
        <taxon>Cystobacterineae</taxon>
        <taxon>Archangiaceae</taxon>
        <taxon>Stigmatella</taxon>
    </lineage>
</organism>
<keyword evidence="10 12" id="KW-0472">Membrane</keyword>
<evidence type="ECO:0000256" key="2">
    <source>
        <dbReference type="ARBA" id="ARBA00004141"/>
    </source>
</evidence>
<feature type="domain" description="PDZ" evidence="13">
    <location>
        <begin position="93"/>
        <end position="180"/>
    </location>
</feature>
<dbReference type="InterPro" id="IPR008915">
    <property type="entry name" value="Peptidase_M50"/>
</dbReference>
<dbReference type="InterPro" id="IPR041489">
    <property type="entry name" value="PDZ_6"/>
</dbReference>
<evidence type="ECO:0000256" key="5">
    <source>
        <dbReference type="ARBA" id="ARBA00022692"/>
    </source>
</evidence>